<keyword evidence="13" id="KW-1185">Reference proteome</keyword>
<dbReference type="Gene3D" id="3.10.450.240">
    <property type="match status" value="1"/>
</dbReference>
<evidence type="ECO:0000256" key="10">
    <source>
        <dbReference type="SAM" id="Coils"/>
    </source>
</evidence>
<keyword evidence="4" id="KW-0999">Mitochondrion inner membrane</keyword>
<dbReference type="SUPFAM" id="SSF54427">
    <property type="entry name" value="NTF2-like"/>
    <property type="match status" value="1"/>
</dbReference>
<reference evidence="13" key="1">
    <citation type="submission" date="2022-10" db="EMBL/GenBank/DDBJ databases">
        <title>Genome assembly of Pristionchus species.</title>
        <authorList>
            <person name="Yoshida K."/>
            <person name="Sommer R.J."/>
        </authorList>
    </citation>
    <scope>NUCLEOTIDE SEQUENCE [LARGE SCALE GENOMIC DNA]</scope>
    <source>
        <strain evidence="13">RS5460</strain>
    </source>
</reference>
<organism evidence="12 13">
    <name type="scientific">Pristionchus mayeri</name>
    <dbReference type="NCBI Taxonomy" id="1317129"/>
    <lineage>
        <taxon>Eukaryota</taxon>
        <taxon>Metazoa</taxon>
        <taxon>Ecdysozoa</taxon>
        <taxon>Nematoda</taxon>
        <taxon>Chromadorea</taxon>
        <taxon>Rhabditida</taxon>
        <taxon>Rhabditina</taxon>
        <taxon>Diplogasteromorpha</taxon>
        <taxon>Diplogasteroidea</taxon>
        <taxon>Neodiplogasteridae</taxon>
        <taxon>Pristionchus</taxon>
    </lineage>
</organism>
<name>A0AAN5CZ03_9BILA</name>
<dbReference type="AlphaFoldDB" id="A0AAN5CZ03"/>
<evidence type="ECO:0000256" key="4">
    <source>
        <dbReference type="ARBA" id="ARBA00022792"/>
    </source>
</evidence>
<comment type="subcellular location">
    <subcellularLocation>
        <location evidence="1">Mitochondrion inner membrane</location>
    </subcellularLocation>
</comment>
<keyword evidence="7" id="KW-0811">Translocation</keyword>
<feature type="non-terminal residue" evidence="12">
    <location>
        <position position="361"/>
    </location>
</feature>
<evidence type="ECO:0000256" key="5">
    <source>
        <dbReference type="ARBA" id="ARBA00022927"/>
    </source>
</evidence>
<proteinExistence type="inferred from homology"/>
<comment type="caution">
    <text evidence="12">The sequence shown here is derived from an EMBL/GenBank/DDBJ whole genome shotgun (WGS) entry which is preliminary data.</text>
</comment>
<feature type="domain" description="Tim44-like" evidence="11">
    <location>
        <begin position="284"/>
        <end position="360"/>
    </location>
</feature>
<keyword evidence="10" id="KW-0175">Coiled coil</keyword>
<dbReference type="Proteomes" id="UP001328107">
    <property type="component" value="Unassembled WGS sequence"/>
</dbReference>
<gene>
    <name evidence="12" type="ORF">PMAYCL1PPCAC_23748</name>
</gene>
<keyword evidence="6" id="KW-0809">Transit peptide</keyword>
<feature type="non-terminal residue" evidence="12">
    <location>
        <position position="1"/>
    </location>
</feature>
<evidence type="ECO:0000313" key="12">
    <source>
        <dbReference type="EMBL" id="GMR53553.1"/>
    </source>
</evidence>
<dbReference type="Pfam" id="PF04280">
    <property type="entry name" value="Tim44"/>
    <property type="match status" value="1"/>
</dbReference>
<accession>A0AAN5CZ03</accession>
<evidence type="ECO:0000256" key="3">
    <source>
        <dbReference type="ARBA" id="ARBA00022448"/>
    </source>
</evidence>
<dbReference type="InterPro" id="IPR017303">
    <property type="entry name" value="Tim44"/>
</dbReference>
<evidence type="ECO:0000256" key="9">
    <source>
        <dbReference type="ARBA" id="ARBA00023136"/>
    </source>
</evidence>
<comment type="similarity">
    <text evidence="2">Belongs to the Tim44 family.</text>
</comment>
<dbReference type="GO" id="GO:0030150">
    <property type="term" value="P:protein import into mitochondrial matrix"/>
    <property type="evidence" value="ECO:0007669"/>
    <property type="project" value="InterPro"/>
</dbReference>
<keyword evidence="5" id="KW-0653">Protein transport</keyword>
<feature type="coiled-coil region" evidence="10">
    <location>
        <begin position="52"/>
        <end position="86"/>
    </location>
</feature>
<evidence type="ECO:0000259" key="11">
    <source>
        <dbReference type="Pfam" id="PF04280"/>
    </source>
</evidence>
<keyword evidence="8" id="KW-0496">Mitochondrion</keyword>
<evidence type="ECO:0000256" key="8">
    <source>
        <dbReference type="ARBA" id="ARBA00023128"/>
    </source>
</evidence>
<dbReference type="PIRSF" id="PIRSF037871">
    <property type="entry name" value="TIM44"/>
    <property type="match status" value="1"/>
</dbReference>
<evidence type="ECO:0000256" key="7">
    <source>
        <dbReference type="ARBA" id="ARBA00023010"/>
    </source>
</evidence>
<dbReference type="PANTHER" id="PTHR10721">
    <property type="entry name" value="MITOCHONDRIAL IMPORT INNER MEMBRANE TRANSLOCASE SUBUNIT TIM44"/>
    <property type="match status" value="1"/>
</dbReference>
<keyword evidence="3" id="KW-0813">Transport</keyword>
<dbReference type="InterPro" id="IPR007379">
    <property type="entry name" value="Tim44-like_dom"/>
</dbReference>
<protein>
    <recommendedName>
        <fullName evidence="11">Tim44-like domain-containing protein</fullName>
    </recommendedName>
</protein>
<sequence length="361" mass="41083">LQPMWLVGAAVRSGRGAVLRTYPRNNNVVNGNLARLANIREFSSPPGRKGFLGNLIDNVKEEMEKNKELQRNKDELNKRMQELNDSEALKDARRKFEIVEQERLKSSEVVKQKVEQIGEEMKKMLAEIQKTETGKKLSAAGEEALKQAKAAAEQVEKLAEKVGDTQVYKHVSTTMETVKKEVDSVADVRMYRRPETLKKRSDNAWGEGQAAKSFAPNEEATGVELHKSSKWQTGWQKFADDNAYFNRLIDWKTRLDESDGVAARIYRGITDKLSGMFNGSNEVSAVLTEIAKIDSNFDKTEWLRFCEKEVIPNILEAFIRGDMEVLDDWCYERAFIALSAVVKEYHKIGFHTNDSKIIDIT</sequence>
<keyword evidence="9" id="KW-0472">Membrane</keyword>
<evidence type="ECO:0000256" key="2">
    <source>
        <dbReference type="ARBA" id="ARBA00009597"/>
    </source>
</evidence>
<evidence type="ECO:0000313" key="13">
    <source>
        <dbReference type="Proteomes" id="UP001328107"/>
    </source>
</evidence>
<dbReference type="PANTHER" id="PTHR10721:SF1">
    <property type="entry name" value="MITOCHONDRIAL IMPORT INNER MEMBRANE TRANSLOCASE SUBUNIT TIM44"/>
    <property type="match status" value="1"/>
</dbReference>
<dbReference type="GO" id="GO:0005743">
    <property type="term" value="C:mitochondrial inner membrane"/>
    <property type="evidence" value="ECO:0007669"/>
    <property type="project" value="UniProtKB-SubCell"/>
</dbReference>
<evidence type="ECO:0000256" key="1">
    <source>
        <dbReference type="ARBA" id="ARBA00004273"/>
    </source>
</evidence>
<dbReference type="EMBL" id="BTRK01000005">
    <property type="protein sequence ID" value="GMR53553.1"/>
    <property type="molecule type" value="Genomic_DNA"/>
</dbReference>
<dbReference type="InterPro" id="IPR039544">
    <property type="entry name" value="Tim44-like"/>
</dbReference>
<dbReference type="InterPro" id="IPR032710">
    <property type="entry name" value="NTF2-like_dom_sf"/>
</dbReference>
<dbReference type="GO" id="GO:0051087">
    <property type="term" value="F:protein-folding chaperone binding"/>
    <property type="evidence" value="ECO:0007669"/>
    <property type="project" value="InterPro"/>
</dbReference>
<evidence type="ECO:0000256" key="6">
    <source>
        <dbReference type="ARBA" id="ARBA00022946"/>
    </source>
</evidence>